<dbReference type="AlphaFoldDB" id="A0A9P1IHY1"/>
<name>A0A9P1IHY1_9PELO</name>
<proteinExistence type="predicted"/>
<comment type="caution">
    <text evidence="1">The sequence shown here is derived from an EMBL/GenBank/DDBJ whole genome shotgun (WGS) entry which is preliminary data.</text>
</comment>
<reference evidence="1" key="1">
    <citation type="submission" date="2022-11" db="EMBL/GenBank/DDBJ databases">
        <authorList>
            <person name="Kikuchi T."/>
        </authorList>
    </citation>
    <scope>NUCLEOTIDE SEQUENCE</scope>
    <source>
        <strain evidence="1">PS1010</strain>
    </source>
</reference>
<dbReference type="OrthoDB" id="5774191at2759"/>
<protein>
    <submittedName>
        <fullName evidence="1">Uncharacterized protein</fullName>
    </submittedName>
</protein>
<organism evidence="1 2">
    <name type="scientific">Caenorhabditis angaria</name>
    <dbReference type="NCBI Taxonomy" id="860376"/>
    <lineage>
        <taxon>Eukaryota</taxon>
        <taxon>Metazoa</taxon>
        <taxon>Ecdysozoa</taxon>
        <taxon>Nematoda</taxon>
        <taxon>Chromadorea</taxon>
        <taxon>Rhabditida</taxon>
        <taxon>Rhabditina</taxon>
        <taxon>Rhabditomorpha</taxon>
        <taxon>Rhabditoidea</taxon>
        <taxon>Rhabditidae</taxon>
        <taxon>Peloderinae</taxon>
        <taxon>Caenorhabditis</taxon>
    </lineage>
</organism>
<accession>A0A9P1IHY1</accession>
<dbReference type="EMBL" id="CANHGI010000003">
    <property type="protein sequence ID" value="CAI5445784.1"/>
    <property type="molecule type" value="Genomic_DNA"/>
</dbReference>
<evidence type="ECO:0000313" key="1">
    <source>
        <dbReference type="EMBL" id="CAI5445784.1"/>
    </source>
</evidence>
<keyword evidence="2" id="KW-1185">Reference proteome</keyword>
<dbReference type="Proteomes" id="UP001152747">
    <property type="component" value="Unassembled WGS sequence"/>
</dbReference>
<sequence>MLKSPHSRIFFQQSRSHAPFRAVRLSGFWDRFRIVPPDLLPSNQKAVEITRTNRSAGRYLNLSYNSKSPYIIFDRPGEKSNWWKNLKTKGKTHVKNMFVHGVGLQKNSEDILENGQSVFFEVLRAIRENDFSSLSPYTLGGSKTFQFHRQEINRLNSLQKTAFDITEADLMGKNGHIVTYPYFEGELGSFINEISYVHLDANGEATYGENGEPVIYCLYKLIFGAVYKFEMLDNQISKYGWNQKNIYPMKEYKFKFPRNVIVELDICQQVQVPRSIPTKLKSNRLLYDFHVFSF</sequence>
<gene>
    <name evidence="1" type="ORF">CAMP_LOCUS8421</name>
</gene>
<evidence type="ECO:0000313" key="2">
    <source>
        <dbReference type="Proteomes" id="UP001152747"/>
    </source>
</evidence>